<sequence>MESGLDMQLLMDTALGRRPADLVVRNGTLMDVYTGRMLPGRSVAVAGEWIAHVGPDLGYAVGPETRVIEADGRVICPGFIDAHTHLINYFNIPEFLSYAIPSGATCLIAELECYGFILGAEGVRIFLEQTEASPVKIYTLVPPMVSLSPAAESLMITPEQLAGLFEDPRVIGLGESFWQAPILQSDPRILGLIRETHKAGRSVQGHAAGAFDRKLAAYAAIGVESCHEAISTEDVLNRLEMGFYAMIREGDIRRDLEIILPLRDKIDFRRVILVTDGTNPGLLIQKGYLKDVVQKAVDLGIDPMEAVRMVTLNPAEHLGLDKLTGGIAPGRHADLLILPDPRTIRPQWVISKGRVVAEEGRMTVPVPEAHYPDRLMNTVRAPVVSPSAMAVTESCADREGMVRTLDIQPGGLVAREGRARPRPVSGYLAADPAEDLLKVFFMERISGRGEAFVGFVRGWGQKRGAVATTLCWDTGGIIGIGENDEDLAAAVNRLTAIQGGTVIVVDGEPKLEIPLRAGGYVSELKMPELAGRLLRFQEVMASLGTGLDFAHLTLSVLTTPAIPFIRLTEKGYYRFREGDIVRLGS</sequence>
<dbReference type="Gene3D" id="2.30.40.10">
    <property type="entry name" value="Urease, subunit C, domain 1"/>
    <property type="match status" value="1"/>
</dbReference>
<dbReference type="EMBL" id="UPXX01000032">
    <property type="protein sequence ID" value="VBB47534.1"/>
    <property type="molecule type" value="Genomic_DNA"/>
</dbReference>
<dbReference type="InterPro" id="IPR011059">
    <property type="entry name" value="Metal-dep_hydrolase_composite"/>
</dbReference>
<feature type="domain" description="Adenine deaminase C-terminal" evidence="6">
    <location>
        <begin position="417"/>
        <end position="576"/>
    </location>
</feature>
<organism evidence="7">
    <name type="scientific">Uncultured Desulfatiglans sp</name>
    <dbReference type="NCBI Taxonomy" id="1748965"/>
    <lineage>
        <taxon>Bacteria</taxon>
        <taxon>Pseudomonadati</taxon>
        <taxon>Thermodesulfobacteriota</taxon>
        <taxon>Desulfobacteria</taxon>
        <taxon>Desulfatiglandales</taxon>
        <taxon>Desulfatiglandaceae</taxon>
        <taxon>Desulfatiglans</taxon>
        <taxon>environmental samples</taxon>
    </lineage>
</organism>
<dbReference type="SUPFAM" id="SSF51338">
    <property type="entry name" value="Composite domain of metallo-dependent hydrolases"/>
    <property type="match status" value="1"/>
</dbReference>
<dbReference type="PANTHER" id="PTHR11113:SF2">
    <property type="entry name" value="ADENINE DEAMINASE"/>
    <property type="match status" value="1"/>
</dbReference>
<dbReference type="Pfam" id="PF01979">
    <property type="entry name" value="Amidohydro_1"/>
    <property type="match status" value="1"/>
</dbReference>
<dbReference type="InterPro" id="IPR026912">
    <property type="entry name" value="Adenine_deam_C"/>
</dbReference>
<evidence type="ECO:0000256" key="2">
    <source>
        <dbReference type="ARBA" id="ARBA00012782"/>
    </source>
</evidence>
<dbReference type="EC" id="3.5.4.2" evidence="2"/>
<accession>A0A653AHG7</accession>
<evidence type="ECO:0000256" key="1">
    <source>
        <dbReference type="ARBA" id="ARBA00006773"/>
    </source>
</evidence>
<comment type="catalytic activity">
    <reaction evidence="4">
        <text>adenine + H2O + H(+) = hypoxanthine + NH4(+)</text>
        <dbReference type="Rhea" id="RHEA:23688"/>
        <dbReference type="ChEBI" id="CHEBI:15377"/>
        <dbReference type="ChEBI" id="CHEBI:15378"/>
        <dbReference type="ChEBI" id="CHEBI:16708"/>
        <dbReference type="ChEBI" id="CHEBI:17368"/>
        <dbReference type="ChEBI" id="CHEBI:28938"/>
        <dbReference type="EC" id="3.5.4.2"/>
    </reaction>
</comment>
<proteinExistence type="inferred from homology"/>
<reference evidence="7" key="1">
    <citation type="submission" date="2018-07" db="EMBL/GenBank/DDBJ databases">
        <authorList>
            <consortium name="Genoscope - CEA"/>
            <person name="William W."/>
        </authorList>
    </citation>
    <scope>NUCLEOTIDE SEQUENCE</scope>
    <source>
        <strain evidence="7">IK1</strain>
    </source>
</reference>
<comment type="similarity">
    <text evidence="1">Belongs to the metallo-dependent hydrolases superfamily. Adenine deaminase family.</text>
</comment>
<dbReference type="GO" id="GO:0000034">
    <property type="term" value="F:adenine deaminase activity"/>
    <property type="evidence" value="ECO:0007669"/>
    <property type="project" value="UniProtKB-EC"/>
</dbReference>
<dbReference type="Gene3D" id="3.20.20.140">
    <property type="entry name" value="Metal-dependent hydrolases"/>
    <property type="match status" value="1"/>
</dbReference>
<evidence type="ECO:0000259" key="6">
    <source>
        <dbReference type="Pfam" id="PF13382"/>
    </source>
</evidence>
<dbReference type="InterPro" id="IPR032466">
    <property type="entry name" value="Metal_Hydrolase"/>
</dbReference>
<keyword evidence="3" id="KW-0378">Hydrolase</keyword>
<dbReference type="AlphaFoldDB" id="A0A653AHG7"/>
<evidence type="ECO:0000259" key="5">
    <source>
        <dbReference type="Pfam" id="PF01979"/>
    </source>
</evidence>
<dbReference type="SUPFAM" id="SSF51556">
    <property type="entry name" value="Metallo-dependent hydrolases"/>
    <property type="match status" value="1"/>
</dbReference>
<feature type="domain" description="Amidohydrolase-related" evidence="5">
    <location>
        <begin position="74"/>
        <end position="353"/>
    </location>
</feature>
<name>A0A653AHG7_UNCDX</name>
<protein>
    <recommendedName>
        <fullName evidence="2">adenine deaminase</fullName>
        <ecNumber evidence="2">3.5.4.2</ecNumber>
    </recommendedName>
</protein>
<evidence type="ECO:0000313" key="7">
    <source>
        <dbReference type="EMBL" id="VBB47534.1"/>
    </source>
</evidence>
<dbReference type="Pfam" id="PF13382">
    <property type="entry name" value="Adenine_deam_C"/>
    <property type="match status" value="1"/>
</dbReference>
<dbReference type="PANTHER" id="PTHR11113">
    <property type="entry name" value="N-ACETYLGLUCOSAMINE-6-PHOSPHATE DEACETYLASE"/>
    <property type="match status" value="1"/>
</dbReference>
<dbReference type="InterPro" id="IPR006680">
    <property type="entry name" value="Amidohydro-rel"/>
</dbReference>
<evidence type="ECO:0000256" key="4">
    <source>
        <dbReference type="ARBA" id="ARBA00047720"/>
    </source>
</evidence>
<gene>
    <name evidence="7" type="ORF">TRIP_B50355</name>
</gene>
<evidence type="ECO:0000256" key="3">
    <source>
        <dbReference type="ARBA" id="ARBA00022801"/>
    </source>
</evidence>